<comment type="caution">
    <text evidence="1">The sequence shown here is derived from an EMBL/GenBank/DDBJ whole genome shotgun (WGS) entry which is preliminary data.</text>
</comment>
<sequence length="109" mass="12331">MKNRSLHHGINCSSYEAMFGTRAKIGLKSTSLPVSIIHKLKNDDDLETAPNSINTNHGKITEIQLKEKSVDTSILLKILMFEERADIIIQSRLETIIEKRSESLNNLKL</sequence>
<dbReference type="EMBL" id="VUJU01005354">
    <property type="protein sequence ID" value="KAF0751498.1"/>
    <property type="molecule type" value="Genomic_DNA"/>
</dbReference>
<name>A0A6G0Y9L5_APHCR</name>
<dbReference type="Proteomes" id="UP000478052">
    <property type="component" value="Unassembled WGS sequence"/>
</dbReference>
<gene>
    <name evidence="1" type="ORF">FWK35_00017714</name>
</gene>
<evidence type="ECO:0000313" key="1">
    <source>
        <dbReference type="EMBL" id="KAF0751498.1"/>
    </source>
</evidence>
<proteinExistence type="predicted"/>
<reference evidence="1 2" key="1">
    <citation type="submission" date="2019-08" db="EMBL/GenBank/DDBJ databases">
        <title>Whole genome of Aphis craccivora.</title>
        <authorList>
            <person name="Voronova N.V."/>
            <person name="Shulinski R.S."/>
            <person name="Bandarenka Y.V."/>
            <person name="Zhorov D.G."/>
            <person name="Warner D."/>
        </authorList>
    </citation>
    <scope>NUCLEOTIDE SEQUENCE [LARGE SCALE GENOMIC DNA]</scope>
    <source>
        <strain evidence="1">180601</strain>
        <tissue evidence="1">Whole Body</tissue>
    </source>
</reference>
<evidence type="ECO:0000313" key="2">
    <source>
        <dbReference type="Proteomes" id="UP000478052"/>
    </source>
</evidence>
<organism evidence="1 2">
    <name type="scientific">Aphis craccivora</name>
    <name type="common">Cowpea aphid</name>
    <dbReference type="NCBI Taxonomy" id="307492"/>
    <lineage>
        <taxon>Eukaryota</taxon>
        <taxon>Metazoa</taxon>
        <taxon>Ecdysozoa</taxon>
        <taxon>Arthropoda</taxon>
        <taxon>Hexapoda</taxon>
        <taxon>Insecta</taxon>
        <taxon>Pterygota</taxon>
        <taxon>Neoptera</taxon>
        <taxon>Paraneoptera</taxon>
        <taxon>Hemiptera</taxon>
        <taxon>Sternorrhyncha</taxon>
        <taxon>Aphidomorpha</taxon>
        <taxon>Aphidoidea</taxon>
        <taxon>Aphididae</taxon>
        <taxon>Aphidini</taxon>
        <taxon>Aphis</taxon>
        <taxon>Aphis</taxon>
    </lineage>
</organism>
<dbReference type="AlphaFoldDB" id="A0A6G0Y9L5"/>
<accession>A0A6G0Y9L5</accession>
<keyword evidence="2" id="KW-1185">Reference proteome</keyword>
<protein>
    <submittedName>
        <fullName evidence="1">Uncharacterized protein</fullName>
    </submittedName>
</protein>
<dbReference type="OrthoDB" id="6625112at2759"/>